<dbReference type="AlphaFoldDB" id="A0A4R7T5X0"/>
<dbReference type="Gene3D" id="3.40.50.720">
    <property type="entry name" value="NAD(P)-binding Rossmann-like Domain"/>
    <property type="match status" value="1"/>
</dbReference>
<keyword evidence="2" id="KW-1185">Reference proteome</keyword>
<dbReference type="GO" id="GO:0008734">
    <property type="term" value="F:L-aspartate oxidase activity"/>
    <property type="evidence" value="ECO:0007669"/>
    <property type="project" value="InterPro"/>
</dbReference>
<dbReference type="EMBL" id="SOCE01000001">
    <property type="protein sequence ID" value="TDU87194.1"/>
    <property type="molecule type" value="Genomic_DNA"/>
</dbReference>
<name>A0A4R7T5X0_9ACTN</name>
<accession>A0A4R7T5X0</accession>
<dbReference type="InterPro" id="IPR005288">
    <property type="entry name" value="NadB"/>
</dbReference>
<reference evidence="1 2" key="1">
    <citation type="submission" date="2019-03" db="EMBL/GenBank/DDBJ databases">
        <title>Genomic Encyclopedia of Type Strains, Phase III (KMG-III): the genomes of soil and plant-associated and newly described type strains.</title>
        <authorList>
            <person name="Whitman W."/>
        </authorList>
    </citation>
    <scope>NUCLEOTIDE SEQUENCE [LARGE SCALE GENOMIC DNA]</scope>
    <source>
        <strain evidence="1 2">VKM Ac-2575</strain>
    </source>
</reference>
<proteinExistence type="predicted"/>
<dbReference type="Proteomes" id="UP000295151">
    <property type="component" value="Unassembled WGS sequence"/>
</dbReference>
<dbReference type="RefSeq" id="WP_133976998.1">
    <property type="nucleotide sequence ID" value="NZ_SOCE01000001.1"/>
</dbReference>
<dbReference type="PANTHER" id="PTHR42716:SF1">
    <property type="entry name" value="SLL0471 PROTEIN"/>
    <property type="match status" value="1"/>
</dbReference>
<protein>
    <submittedName>
        <fullName evidence="1">FAD dependent oxidoreductase</fullName>
    </submittedName>
</protein>
<dbReference type="GO" id="GO:0009435">
    <property type="term" value="P:NAD+ biosynthetic process"/>
    <property type="evidence" value="ECO:0007669"/>
    <property type="project" value="InterPro"/>
</dbReference>
<comment type="caution">
    <text evidence="1">The sequence shown here is derived from an EMBL/GenBank/DDBJ whole genome shotgun (WGS) entry which is preliminary data.</text>
</comment>
<evidence type="ECO:0000313" key="1">
    <source>
        <dbReference type="EMBL" id="TDU87194.1"/>
    </source>
</evidence>
<dbReference type="OrthoDB" id="615715at2"/>
<sequence>MHEQDCPVLVVGGGLGGIAAALTAARLGHRVVLTEETDWLGGQLTAQAVPPDEHPWIDSQYASPSYRDLRNRIRDYYRRNYPLRPEPARNPVLNPGLGFVSRLCHEPRVAVAVIDELLAPYRSAGLVTTLLRHRPVSAAATGDRVEAVTFRRLTDGLDVTVSAAYVIDATELGDVLELAGVEHIIGAEGNDQTGEPHAPAQADPLDQQAVSWCFPLEHRDGEDHVIDRPAGYDHWRTTAAPFWPGPQLSWVDVDPVELKPRERRIFDGDPDAAFVLDHWHYRRILARSQFAGELIRSDVTLVNWPQIDYWELPLLGVDAATTQRALAGARDLSLSFLYWMQTEAPRPDGGTGYPGLRLRPDVVDTADGLAKAVYVRESRRIQAEFTVLEQHVGVEARGRDAGSEVFPDSVGIGSYRIDLHPSTAGRTYVDVDSFPFQIPLGALIPVRVDNLLPANKNLGTTHITNGCYRLHPVEWSIGEAAGALAAQALATNRPPRDIRNDARRLDDFRAVLAGPLGIPLAWSDEIRTHHANWQPSKS</sequence>
<gene>
    <name evidence="1" type="ORF">EV138_0712</name>
</gene>
<dbReference type="SUPFAM" id="SSF51905">
    <property type="entry name" value="FAD/NAD(P)-binding domain"/>
    <property type="match status" value="1"/>
</dbReference>
<organism evidence="1 2">
    <name type="scientific">Kribbella voronezhensis</name>
    <dbReference type="NCBI Taxonomy" id="2512212"/>
    <lineage>
        <taxon>Bacteria</taxon>
        <taxon>Bacillati</taxon>
        <taxon>Actinomycetota</taxon>
        <taxon>Actinomycetes</taxon>
        <taxon>Propionibacteriales</taxon>
        <taxon>Kribbellaceae</taxon>
        <taxon>Kribbella</taxon>
    </lineage>
</organism>
<dbReference type="PANTHER" id="PTHR42716">
    <property type="entry name" value="L-ASPARTATE OXIDASE"/>
    <property type="match status" value="1"/>
</dbReference>
<dbReference type="InterPro" id="IPR036188">
    <property type="entry name" value="FAD/NAD-bd_sf"/>
</dbReference>
<dbReference type="Pfam" id="PF12831">
    <property type="entry name" value="FAD_oxidored"/>
    <property type="match status" value="1"/>
</dbReference>
<evidence type="ECO:0000313" key="2">
    <source>
        <dbReference type="Proteomes" id="UP000295151"/>
    </source>
</evidence>